<protein>
    <recommendedName>
        <fullName evidence="1">DUF3616 domain-containing protein</fullName>
    </recommendedName>
</protein>
<gene>
    <name evidence="2" type="ORF">S01H1_65136</name>
</gene>
<reference evidence="2" key="1">
    <citation type="journal article" date="2014" name="Front. Microbiol.">
        <title>High frequency of phylogenetically diverse reductive dehalogenase-homologous genes in deep subseafloor sedimentary metagenomes.</title>
        <authorList>
            <person name="Kawai M."/>
            <person name="Futagami T."/>
            <person name="Toyoda A."/>
            <person name="Takaki Y."/>
            <person name="Nishi S."/>
            <person name="Hori S."/>
            <person name="Arai W."/>
            <person name="Tsubouchi T."/>
            <person name="Morono Y."/>
            <person name="Uchiyama I."/>
            <person name="Ito T."/>
            <person name="Fujiyama A."/>
            <person name="Inagaki F."/>
            <person name="Takami H."/>
        </authorList>
    </citation>
    <scope>NUCLEOTIDE SEQUENCE</scope>
    <source>
        <strain evidence="2">Expedition CK06-06</strain>
    </source>
</reference>
<comment type="caution">
    <text evidence="2">The sequence shown here is derived from an EMBL/GenBank/DDBJ whole genome shotgun (WGS) entry which is preliminary data.</text>
</comment>
<dbReference type="Pfam" id="PF12275">
    <property type="entry name" value="DUF3616"/>
    <property type="match status" value="1"/>
</dbReference>
<evidence type="ECO:0000313" key="2">
    <source>
        <dbReference type="EMBL" id="GAG34735.1"/>
    </source>
</evidence>
<organism evidence="2">
    <name type="scientific">marine sediment metagenome</name>
    <dbReference type="NCBI Taxonomy" id="412755"/>
    <lineage>
        <taxon>unclassified sequences</taxon>
        <taxon>metagenomes</taxon>
        <taxon>ecological metagenomes</taxon>
    </lineage>
</organism>
<accession>X0WVM7</accession>
<dbReference type="AlphaFoldDB" id="X0WVM7"/>
<feature type="domain" description="DUF3616" evidence="1">
    <location>
        <begin position="35"/>
        <end position="108"/>
    </location>
</feature>
<feature type="non-terminal residue" evidence="2">
    <location>
        <position position="251"/>
    </location>
</feature>
<evidence type="ECO:0000259" key="1">
    <source>
        <dbReference type="Pfam" id="PF12275"/>
    </source>
</evidence>
<sequence length="251" mass="27399">GIVLLFVSVCGAVSFAGGSGPAGEELVFRGASDASAAVAISEDMFVVADDENNVLRVYRTDRPGMPVSSYDLTGFLGIDAEHPEADIEGATMIGSRIYWITSHGRNKDGKMRPNRYRFFATDVRVKGGSVAVWPVGTPYRRLVHELLKIPNADRFGFDRATRFGADLKKKDREKLAPKEDGLNIEALCASADGKTIYIGFRNPRFYIRASRGSRAIVVPLCNADRVIERGEAPVFGEPILWDLAGLGVRSM</sequence>
<dbReference type="EMBL" id="BARS01042983">
    <property type="protein sequence ID" value="GAG34735.1"/>
    <property type="molecule type" value="Genomic_DNA"/>
</dbReference>
<feature type="non-terminal residue" evidence="2">
    <location>
        <position position="1"/>
    </location>
</feature>
<dbReference type="InterPro" id="IPR022060">
    <property type="entry name" value="DUF3616"/>
</dbReference>
<proteinExistence type="predicted"/>
<name>X0WVM7_9ZZZZ</name>